<accession>L7JRG1</accession>
<dbReference type="InterPro" id="IPR003732">
    <property type="entry name" value="Daa-tRNA_deacyls_DTD"/>
</dbReference>
<proteinExistence type="predicted"/>
<comment type="subunit">
    <text evidence="2">Homodimer.</text>
</comment>
<dbReference type="InParanoid" id="L7JRG1"/>
<dbReference type="GO" id="GO:0005737">
    <property type="term" value="C:cytoplasm"/>
    <property type="evidence" value="ECO:0007669"/>
    <property type="project" value="UniProtKB-SubCell"/>
</dbReference>
<evidence type="ECO:0000256" key="4">
    <source>
        <dbReference type="ARBA" id="ARBA00022490"/>
    </source>
</evidence>
<evidence type="ECO:0000256" key="5">
    <source>
        <dbReference type="ARBA" id="ARBA00022801"/>
    </source>
</evidence>
<dbReference type="FunCoup" id="L7JRG1">
    <property type="interactions" value="72"/>
</dbReference>
<dbReference type="EMBL" id="JH994079">
    <property type="protein sequence ID" value="ELQ74058.1"/>
    <property type="molecule type" value="Genomic_DNA"/>
</dbReference>
<dbReference type="VEuPathDB" id="MicrosporidiaDB:THOM_3010"/>
<dbReference type="OMA" id="HHHIMLI"/>
<dbReference type="InterPro" id="IPR023509">
    <property type="entry name" value="DTD-like_sf"/>
</dbReference>
<gene>
    <name evidence="7" type="ORF">THOM_3010</name>
</gene>
<dbReference type="Proteomes" id="UP000011185">
    <property type="component" value="Unassembled WGS sequence"/>
</dbReference>
<dbReference type="Pfam" id="PF02580">
    <property type="entry name" value="Tyr_Deacylase"/>
    <property type="match status" value="1"/>
</dbReference>
<dbReference type="PANTHER" id="PTHR10472:SF1">
    <property type="entry name" value="D-AMINOACYL-TRNA DEACYLASE 2"/>
    <property type="match status" value="1"/>
</dbReference>
<keyword evidence="4" id="KW-0963">Cytoplasm</keyword>
<evidence type="ECO:0000256" key="6">
    <source>
        <dbReference type="ARBA" id="ARBA00032747"/>
    </source>
</evidence>
<comment type="subcellular location">
    <subcellularLocation>
        <location evidence="1">Cytoplasm</location>
    </subcellularLocation>
</comment>
<keyword evidence="8" id="KW-1185">Reference proteome</keyword>
<name>L7JRG1_TRAHO</name>
<dbReference type="PANTHER" id="PTHR10472">
    <property type="entry name" value="D-TYROSYL-TRNA TYR DEACYLASE"/>
    <property type="match status" value="1"/>
</dbReference>
<protein>
    <recommendedName>
        <fullName evidence="3">D-aminoacyl-tRNA deacylase</fullName>
    </recommendedName>
    <alternativeName>
        <fullName evidence="6">Gly-tRNA(Ala) deacylase</fullName>
    </alternativeName>
</protein>
<evidence type="ECO:0000256" key="3">
    <source>
        <dbReference type="ARBA" id="ARBA00020007"/>
    </source>
</evidence>
<evidence type="ECO:0000256" key="2">
    <source>
        <dbReference type="ARBA" id="ARBA00011738"/>
    </source>
</evidence>
<dbReference type="HOGENOM" id="CLU_076901_1_0_1"/>
<reference evidence="7 8" key="1">
    <citation type="journal article" date="2012" name="PLoS Pathog.">
        <title>The genome of the obligate intracellular parasite Trachipleistophora hominis: new insights into microsporidian genome dynamics and reductive evolution.</title>
        <authorList>
            <person name="Heinz E."/>
            <person name="Williams T.A."/>
            <person name="Nakjang S."/>
            <person name="Noel C.J."/>
            <person name="Swan D.C."/>
            <person name="Goldberg A.V."/>
            <person name="Harris S.R."/>
            <person name="Weinmaier T."/>
            <person name="Markert S."/>
            <person name="Becher D."/>
            <person name="Bernhardt J."/>
            <person name="Dagan T."/>
            <person name="Hacker C."/>
            <person name="Lucocq J.M."/>
            <person name="Schweder T."/>
            <person name="Rattei T."/>
            <person name="Hall N."/>
            <person name="Hirt R.P."/>
            <person name="Embley T.M."/>
        </authorList>
    </citation>
    <scope>NUCLEOTIDE SEQUENCE [LARGE SCALE GENOMIC DNA]</scope>
</reference>
<evidence type="ECO:0000256" key="1">
    <source>
        <dbReference type="ARBA" id="ARBA00004496"/>
    </source>
</evidence>
<evidence type="ECO:0000313" key="7">
    <source>
        <dbReference type="EMBL" id="ELQ74058.1"/>
    </source>
</evidence>
<organism evidence="7 8">
    <name type="scientific">Trachipleistophora hominis</name>
    <name type="common">Microsporidian parasite</name>
    <dbReference type="NCBI Taxonomy" id="72359"/>
    <lineage>
        <taxon>Eukaryota</taxon>
        <taxon>Fungi</taxon>
        <taxon>Fungi incertae sedis</taxon>
        <taxon>Microsporidia</taxon>
        <taxon>Pleistophoridae</taxon>
        <taxon>Trachipleistophora</taxon>
    </lineage>
</organism>
<keyword evidence="5" id="KW-0378">Hydrolase</keyword>
<dbReference type="GO" id="GO:0051500">
    <property type="term" value="F:D-tyrosyl-tRNA(Tyr) deacylase activity"/>
    <property type="evidence" value="ECO:0007669"/>
    <property type="project" value="TreeGrafter"/>
</dbReference>
<dbReference type="OrthoDB" id="275783at2759"/>
<evidence type="ECO:0000313" key="8">
    <source>
        <dbReference type="Proteomes" id="UP000011185"/>
    </source>
</evidence>
<dbReference type="STRING" id="72359.L7JRG1"/>
<dbReference type="Gene3D" id="3.50.80.10">
    <property type="entry name" value="D-tyrosyl-tRNA(Tyr) deacylase"/>
    <property type="match status" value="1"/>
</dbReference>
<sequence>MQLIIQKVKRAQVTVNNTPLSSISEGLLIYVGFHRTDTPAMIHQAVQKIKSLRLFNDTPLADHHHIMLISNVTLYARMKGNKLDYHMMMEYADAKRMFECMVGEMRKVHGVVETGQFGSKSVVECAVDGPFNFLYEIGGRMKDRK</sequence>
<dbReference type="SUPFAM" id="SSF69500">
    <property type="entry name" value="DTD-like"/>
    <property type="match status" value="1"/>
</dbReference>
<dbReference type="AlphaFoldDB" id="L7JRG1"/>